<feature type="compositionally biased region" description="Basic and acidic residues" evidence="2">
    <location>
        <begin position="151"/>
        <end position="160"/>
    </location>
</feature>
<feature type="region of interest" description="Disordered" evidence="2">
    <location>
        <begin position="140"/>
        <end position="164"/>
    </location>
</feature>
<accession>A0AAP6AWM8</accession>
<proteinExistence type="predicted"/>
<gene>
    <name evidence="3" type="ORF">R8G00_11095</name>
</gene>
<name>A0AAP6AWM8_ECOLX</name>
<dbReference type="AlphaFoldDB" id="A0AAP6AWM8"/>
<dbReference type="EMBL" id="JAWPMK010000001">
    <property type="protein sequence ID" value="MDW9350144.1"/>
    <property type="molecule type" value="Genomic_DNA"/>
</dbReference>
<reference evidence="3" key="1">
    <citation type="submission" date="2023-10" db="EMBL/GenBank/DDBJ databases">
        <title>Draft Genome Sequence of a Shiga toxin-producing Escherichia coli strain from deer meat showing an IS-element integration in the B-subunit of the Shiga toxin Stx2b gene.</title>
        <authorList>
            <person name="Projahn M."/>
            <person name="Borowiak M."/>
        </authorList>
    </citation>
    <scope>NUCLEOTIDE SEQUENCE</scope>
    <source>
        <strain evidence="3">BfR-EC-18960</strain>
    </source>
</reference>
<evidence type="ECO:0000313" key="4">
    <source>
        <dbReference type="Proteomes" id="UP001271591"/>
    </source>
</evidence>
<dbReference type="Pfam" id="PF13148">
    <property type="entry name" value="DUF3987"/>
    <property type="match status" value="1"/>
</dbReference>
<comment type="caution">
    <text evidence="3">The sequence shown here is derived from an EMBL/GenBank/DDBJ whole genome shotgun (WGS) entry which is preliminary data.</text>
</comment>
<sequence length="534" mass="61425">MNPDYVQALQTSPHFPTDVTYRLFPSDLAYLIDDLYSSTQLPLELIFNTVLATLSLSCQSLVDVVHPHTNMPEPCSLYLLAIAEPGAGKTTINRLVMTPCYEFADRLIQQYEERNKDYKTELQIWNTRQKALAANLRKAVNRGDPGEQEEEALRNHERNKPTRPVRPNFIYEDVSLKALAEGLNEHPEAGIISDEAVTFFRSYLKNNPGLLNKAWSGQPFDFGRADEKYHITPRLTFSLMSQPNVFTDYINKNDVLAWGSGFLSRFLFSQVGGSSRVRDYRKGEFVTIPTLVEFHKKINGFLSSHSINSPGMRSERKTLKLSKKALGEWQENQIKIESKALAGGEWEHIRDIVLKAGSNILRIAGLFTCYCYKDDEEITSIALWKAMHLMEWYLEEASTIFYPMSERCQFEQDARELYTWIMTRIKQNNLYAIRKTDIERYGPNRLRRAEKLTPVLNQLIAQNYLCIIKMRSHQALYVSVHCNNRYLLPCGAMSYEQFDIVPPLNSHNAKTYHVNIPLALIPSFALPFSAYTLF</sequence>
<organism evidence="3 4">
    <name type="scientific">Escherichia coli</name>
    <dbReference type="NCBI Taxonomy" id="562"/>
    <lineage>
        <taxon>Bacteria</taxon>
        <taxon>Pseudomonadati</taxon>
        <taxon>Pseudomonadota</taxon>
        <taxon>Gammaproteobacteria</taxon>
        <taxon>Enterobacterales</taxon>
        <taxon>Enterobacteriaceae</taxon>
        <taxon>Escherichia</taxon>
    </lineage>
</organism>
<dbReference type="InterPro" id="IPR025048">
    <property type="entry name" value="DUF3987"/>
</dbReference>
<evidence type="ECO:0000256" key="2">
    <source>
        <dbReference type="SAM" id="MobiDB-lite"/>
    </source>
</evidence>
<dbReference type="Proteomes" id="UP001271591">
    <property type="component" value="Unassembled WGS sequence"/>
</dbReference>
<keyword evidence="1" id="KW-0175">Coiled coil</keyword>
<feature type="coiled-coil region" evidence="1">
    <location>
        <begin position="101"/>
        <end position="128"/>
    </location>
</feature>
<evidence type="ECO:0000313" key="3">
    <source>
        <dbReference type="EMBL" id="MDW9350144.1"/>
    </source>
</evidence>
<evidence type="ECO:0000256" key="1">
    <source>
        <dbReference type="SAM" id="Coils"/>
    </source>
</evidence>
<protein>
    <submittedName>
        <fullName evidence="3">YfjI family protein</fullName>
    </submittedName>
</protein>
<dbReference type="RefSeq" id="WP_001562076.1">
    <property type="nucleotide sequence ID" value="NZ_JAETYC010000001.1"/>
</dbReference>